<dbReference type="RefSeq" id="WP_171650585.1">
    <property type="nucleotide sequence ID" value="NZ_WHOD01000013.1"/>
</dbReference>
<dbReference type="GO" id="GO:0006950">
    <property type="term" value="P:response to stress"/>
    <property type="evidence" value="ECO:0007669"/>
    <property type="project" value="TreeGrafter"/>
</dbReference>
<dbReference type="InterPro" id="IPR011991">
    <property type="entry name" value="ArsR-like_HTH"/>
</dbReference>
<dbReference type="SUPFAM" id="SSF46785">
    <property type="entry name" value="Winged helix' DNA-binding domain"/>
    <property type="match status" value="1"/>
</dbReference>
<dbReference type="PANTHER" id="PTHR33164">
    <property type="entry name" value="TRANSCRIPTIONAL REGULATOR, MARR FAMILY"/>
    <property type="match status" value="1"/>
</dbReference>
<sequence>MDQKAFYHKFVTFTTAVHQVKHEFTKDVKPDDITPLQYNILEYIAVSQPVTLSEISDCHHMSMPNTSRELKKLVDKNLCEKVTVAEDRRKQYIRLSEEGQAMMNEVFKRILARFLQRINDASTEDLEEIDRALDVLHSKVFYSNKSL</sequence>
<evidence type="ECO:0000256" key="1">
    <source>
        <dbReference type="ARBA" id="ARBA00023125"/>
    </source>
</evidence>
<reference evidence="3" key="1">
    <citation type="submission" date="2019-10" db="EMBL/GenBank/DDBJ databases">
        <title>Description of Paenibacillus glebae sp. nov.</title>
        <authorList>
            <person name="Carlier A."/>
            <person name="Qi S."/>
        </authorList>
    </citation>
    <scope>NUCLEOTIDE SEQUENCE</scope>
    <source>
        <strain evidence="3">LMG 31456</strain>
    </source>
</reference>
<keyword evidence="4" id="KW-1185">Reference proteome</keyword>
<dbReference type="PANTHER" id="PTHR33164:SF43">
    <property type="entry name" value="HTH-TYPE TRANSCRIPTIONAL REPRESSOR YETL"/>
    <property type="match status" value="1"/>
</dbReference>
<organism evidence="3 4">
    <name type="scientific">Paenibacillus foliorum</name>
    <dbReference type="NCBI Taxonomy" id="2654974"/>
    <lineage>
        <taxon>Bacteria</taxon>
        <taxon>Bacillati</taxon>
        <taxon>Bacillota</taxon>
        <taxon>Bacilli</taxon>
        <taxon>Bacillales</taxon>
        <taxon>Paenibacillaceae</taxon>
        <taxon>Paenibacillus</taxon>
    </lineage>
</organism>
<dbReference type="PROSITE" id="PS50995">
    <property type="entry name" value="HTH_MARR_2"/>
    <property type="match status" value="1"/>
</dbReference>
<feature type="domain" description="HTH marR-type" evidence="2">
    <location>
        <begin position="1"/>
        <end position="138"/>
    </location>
</feature>
<dbReference type="InterPro" id="IPR000835">
    <property type="entry name" value="HTH_MarR-typ"/>
</dbReference>
<protein>
    <submittedName>
        <fullName evidence="3">MarR family transcriptional regulator</fullName>
    </submittedName>
</protein>
<accession>A0A972GKI0</accession>
<dbReference type="Proteomes" id="UP000641588">
    <property type="component" value="Unassembled WGS sequence"/>
</dbReference>
<evidence type="ECO:0000259" key="2">
    <source>
        <dbReference type="PROSITE" id="PS50995"/>
    </source>
</evidence>
<gene>
    <name evidence="3" type="ORF">GC093_04100</name>
</gene>
<dbReference type="SMART" id="SM00347">
    <property type="entry name" value="HTH_MARR"/>
    <property type="match status" value="1"/>
</dbReference>
<dbReference type="Pfam" id="PF12802">
    <property type="entry name" value="MarR_2"/>
    <property type="match status" value="1"/>
</dbReference>
<dbReference type="InterPro" id="IPR039422">
    <property type="entry name" value="MarR/SlyA-like"/>
</dbReference>
<name>A0A972GKI0_9BACL</name>
<comment type="caution">
    <text evidence="3">The sequence shown here is derived from an EMBL/GenBank/DDBJ whole genome shotgun (WGS) entry which is preliminary data.</text>
</comment>
<evidence type="ECO:0000313" key="4">
    <source>
        <dbReference type="Proteomes" id="UP000641588"/>
    </source>
</evidence>
<dbReference type="GO" id="GO:0003700">
    <property type="term" value="F:DNA-binding transcription factor activity"/>
    <property type="evidence" value="ECO:0007669"/>
    <property type="project" value="InterPro"/>
</dbReference>
<dbReference type="CDD" id="cd00090">
    <property type="entry name" value="HTH_ARSR"/>
    <property type="match status" value="1"/>
</dbReference>
<keyword evidence="1" id="KW-0238">DNA-binding</keyword>
<dbReference type="EMBL" id="WHOD01000013">
    <property type="protein sequence ID" value="NOU92419.1"/>
    <property type="molecule type" value="Genomic_DNA"/>
</dbReference>
<dbReference type="GO" id="GO:0003677">
    <property type="term" value="F:DNA binding"/>
    <property type="evidence" value="ECO:0007669"/>
    <property type="project" value="UniProtKB-KW"/>
</dbReference>
<dbReference type="InterPro" id="IPR036390">
    <property type="entry name" value="WH_DNA-bd_sf"/>
</dbReference>
<evidence type="ECO:0000313" key="3">
    <source>
        <dbReference type="EMBL" id="NOU92419.1"/>
    </source>
</evidence>
<proteinExistence type="predicted"/>
<dbReference type="Gene3D" id="1.10.10.10">
    <property type="entry name" value="Winged helix-like DNA-binding domain superfamily/Winged helix DNA-binding domain"/>
    <property type="match status" value="1"/>
</dbReference>
<dbReference type="InterPro" id="IPR036388">
    <property type="entry name" value="WH-like_DNA-bd_sf"/>
</dbReference>
<dbReference type="AlphaFoldDB" id="A0A972GKI0"/>